<keyword evidence="9" id="KW-0378">Hydrolase</keyword>
<organism evidence="15 16">
    <name type="scientific">Chitinophaga filiformis</name>
    <name type="common">Myxococcus filiformis</name>
    <name type="synonym">Flexibacter filiformis</name>
    <dbReference type="NCBI Taxonomy" id="104663"/>
    <lineage>
        <taxon>Bacteria</taxon>
        <taxon>Pseudomonadati</taxon>
        <taxon>Bacteroidota</taxon>
        <taxon>Chitinophagia</taxon>
        <taxon>Chitinophagales</taxon>
        <taxon>Chitinophagaceae</taxon>
        <taxon>Chitinophaga</taxon>
    </lineage>
</organism>
<gene>
    <name evidence="15" type="ORF">MYF79_23030</name>
</gene>
<dbReference type="SUPFAM" id="SSF63737">
    <property type="entry name" value="Leukotriene A4 hydrolase N-terminal domain"/>
    <property type="match status" value="1"/>
</dbReference>
<dbReference type="Gene3D" id="1.10.390.10">
    <property type="entry name" value="Neutral Protease Domain 2"/>
    <property type="match status" value="1"/>
</dbReference>
<dbReference type="SUPFAM" id="SSF55486">
    <property type="entry name" value="Metalloproteases ('zincins'), catalytic domain"/>
    <property type="match status" value="1"/>
</dbReference>
<dbReference type="Gene3D" id="2.60.40.1730">
    <property type="entry name" value="tricorn interacting facor f3 domain"/>
    <property type="match status" value="1"/>
</dbReference>
<feature type="signal peptide" evidence="12">
    <location>
        <begin position="1"/>
        <end position="21"/>
    </location>
</feature>
<keyword evidence="6" id="KW-0031">Aminopeptidase</keyword>
<name>A0ABY4HWK1_CHIFI</name>
<keyword evidence="10" id="KW-0862">Zinc</keyword>
<evidence type="ECO:0000313" key="15">
    <source>
        <dbReference type="EMBL" id="UPK67828.1"/>
    </source>
</evidence>
<dbReference type="InterPro" id="IPR050344">
    <property type="entry name" value="Peptidase_M1_aminopeptidases"/>
</dbReference>
<evidence type="ECO:0000256" key="4">
    <source>
        <dbReference type="ARBA" id="ARBA00012564"/>
    </source>
</evidence>
<keyword evidence="7" id="KW-0645">Protease</keyword>
<dbReference type="InterPro" id="IPR027268">
    <property type="entry name" value="Peptidase_M4/M1_CTD_sf"/>
</dbReference>
<keyword evidence="11" id="KW-0482">Metalloprotease</keyword>
<evidence type="ECO:0000313" key="16">
    <source>
        <dbReference type="Proteomes" id="UP000830198"/>
    </source>
</evidence>
<keyword evidence="16" id="KW-1185">Reference proteome</keyword>
<dbReference type="InterPro" id="IPR042097">
    <property type="entry name" value="Aminopeptidase_N-like_N_sf"/>
</dbReference>
<evidence type="ECO:0000256" key="3">
    <source>
        <dbReference type="ARBA" id="ARBA00010136"/>
    </source>
</evidence>
<feature type="domain" description="Aminopeptidase N-like N-terminal" evidence="14">
    <location>
        <begin position="29"/>
        <end position="216"/>
    </location>
</feature>
<evidence type="ECO:0000256" key="11">
    <source>
        <dbReference type="ARBA" id="ARBA00023049"/>
    </source>
</evidence>
<feature type="chain" id="PRO_5046250032" description="Aminopeptidase N" evidence="12">
    <location>
        <begin position="22"/>
        <end position="534"/>
    </location>
</feature>
<keyword evidence="12" id="KW-0732">Signal</keyword>
<evidence type="ECO:0000256" key="8">
    <source>
        <dbReference type="ARBA" id="ARBA00022723"/>
    </source>
</evidence>
<sequence length="534" mass="60557">MQKKLIVLPLLLLGICFNTLGQRQSVDVQHYGISLTVRDNTDKITATAEITLRFLNELPELRLDLVGPAIADTGMTVLKVTEKVSAGRSAAAKPGAPYNIKNIPFRQDSAALYLSVNGRKDETHTYRIEYAGIPGDGLIISKNKYGKRTFFTDNWPDRAHHWLPCIDHPSDKAAVDFDVITPDKYTVVANGLKTQDVLTGNHQRRTHYTEKALLPTKIFAIGIAGFAVDHSADVQGIPVYSYVFPENKKQGFADYGKAGEILRFFIQQIGPYPYKKLANIQSKTIYGGMENAGAIFYSEESVGSRDIEELLAHEIAHQWFGDAITETGWEHVWLSEGFATYMTHLYMEHTYGTDTLKTGLKADRKKVIAFEKKRYTPVVDTSAKDRYTQLLNANSYQKGGWVLHMLRRQVGDSLFWKGIRSYFATYGGHNANTSDFRKVMEKESGQNLDDFFRQWLYMPGMPELSIRPGGEGKFIITQQQEPLFTFPLEYAIDNDPRIYKVQIKDKVTVINIHANHTIRIDPQINLLFMYGRDM</sequence>
<comment type="cofactor">
    <cofactor evidence="2">
        <name>Zn(2+)</name>
        <dbReference type="ChEBI" id="CHEBI:29105"/>
    </cofactor>
</comment>
<comment type="similarity">
    <text evidence="3">Belongs to the peptidase M1 family.</text>
</comment>
<dbReference type="PANTHER" id="PTHR11533:SF174">
    <property type="entry name" value="PUROMYCIN-SENSITIVE AMINOPEPTIDASE-RELATED"/>
    <property type="match status" value="1"/>
</dbReference>
<dbReference type="Pfam" id="PF01433">
    <property type="entry name" value="Peptidase_M1"/>
    <property type="match status" value="1"/>
</dbReference>
<dbReference type="EMBL" id="CP095855">
    <property type="protein sequence ID" value="UPK67828.1"/>
    <property type="molecule type" value="Genomic_DNA"/>
</dbReference>
<dbReference type="PANTHER" id="PTHR11533">
    <property type="entry name" value="PROTEASE M1 ZINC METALLOPROTEASE"/>
    <property type="match status" value="1"/>
</dbReference>
<dbReference type="EC" id="3.4.11.2" evidence="4"/>
<dbReference type="InterPro" id="IPR045357">
    <property type="entry name" value="Aminopeptidase_N-like_N"/>
</dbReference>
<evidence type="ECO:0000256" key="9">
    <source>
        <dbReference type="ARBA" id="ARBA00022801"/>
    </source>
</evidence>
<evidence type="ECO:0000259" key="14">
    <source>
        <dbReference type="Pfam" id="PF17900"/>
    </source>
</evidence>
<protein>
    <recommendedName>
        <fullName evidence="5">Aminopeptidase N</fullName>
        <ecNumber evidence="4">3.4.11.2</ecNumber>
    </recommendedName>
</protein>
<dbReference type="InterPro" id="IPR001930">
    <property type="entry name" value="Peptidase_M1"/>
</dbReference>
<dbReference type="CDD" id="cd09603">
    <property type="entry name" value="M1_APN_like"/>
    <property type="match status" value="1"/>
</dbReference>
<dbReference type="Proteomes" id="UP000830198">
    <property type="component" value="Chromosome"/>
</dbReference>
<dbReference type="InterPro" id="IPR014782">
    <property type="entry name" value="Peptidase_M1_dom"/>
</dbReference>
<evidence type="ECO:0000256" key="5">
    <source>
        <dbReference type="ARBA" id="ARBA00015611"/>
    </source>
</evidence>
<feature type="domain" description="Peptidase M1 membrane alanine aminopeptidase" evidence="13">
    <location>
        <begin position="259"/>
        <end position="455"/>
    </location>
</feature>
<keyword evidence="8" id="KW-0479">Metal-binding</keyword>
<comment type="catalytic activity">
    <reaction evidence="1">
        <text>Release of an N-terminal amino acid, Xaa-|-Yaa- from a peptide, amide or arylamide. Xaa is preferably Ala, but may be most amino acids including Pro (slow action). When a terminal hydrophobic residue is followed by a prolyl residue, the two may be released as an intact Xaa-Pro dipeptide.</text>
        <dbReference type="EC" id="3.4.11.2"/>
    </reaction>
</comment>
<accession>A0ABY4HWK1</accession>
<evidence type="ECO:0000259" key="13">
    <source>
        <dbReference type="Pfam" id="PF01433"/>
    </source>
</evidence>
<evidence type="ECO:0000256" key="6">
    <source>
        <dbReference type="ARBA" id="ARBA00022438"/>
    </source>
</evidence>
<proteinExistence type="inferred from homology"/>
<evidence type="ECO:0000256" key="7">
    <source>
        <dbReference type="ARBA" id="ARBA00022670"/>
    </source>
</evidence>
<reference evidence="15 16" key="1">
    <citation type="submission" date="2022-04" db="EMBL/GenBank/DDBJ databases">
        <title>The arsenic-methylating capacity of Chitinophaga filiformis YT5 during chitin decomposition.</title>
        <authorList>
            <person name="Chen G."/>
            <person name="Liang Y."/>
        </authorList>
    </citation>
    <scope>NUCLEOTIDE SEQUENCE [LARGE SCALE GENOMIC DNA]</scope>
    <source>
        <strain evidence="15 16">YT5</strain>
    </source>
</reference>
<evidence type="ECO:0000256" key="2">
    <source>
        <dbReference type="ARBA" id="ARBA00001947"/>
    </source>
</evidence>
<dbReference type="Pfam" id="PF17900">
    <property type="entry name" value="Peptidase_M1_N"/>
    <property type="match status" value="1"/>
</dbReference>
<dbReference type="RefSeq" id="WP_247810173.1">
    <property type="nucleotide sequence ID" value="NZ_CP095855.1"/>
</dbReference>
<evidence type="ECO:0000256" key="10">
    <source>
        <dbReference type="ARBA" id="ARBA00022833"/>
    </source>
</evidence>
<dbReference type="PRINTS" id="PR00756">
    <property type="entry name" value="ALADIPTASE"/>
</dbReference>
<evidence type="ECO:0000256" key="12">
    <source>
        <dbReference type="SAM" id="SignalP"/>
    </source>
</evidence>
<evidence type="ECO:0000256" key="1">
    <source>
        <dbReference type="ARBA" id="ARBA00000098"/>
    </source>
</evidence>